<comment type="function">
    <text evidence="5">An accessory protein needed during the final step in the assembly of 30S ribosomal subunit, possibly for assembly of the head region. Essential for efficient processing of 16S rRNA. May be needed both before and after RbfA during the maturation of 16S rRNA. It has affinity for free ribosomal 30S subunits but not for 70S ribosomes.</text>
</comment>
<reference evidence="8 9" key="1">
    <citation type="submission" date="2019-06" db="EMBL/GenBank/DDBJ databases">
        <title>Sequencing the genomes of 1000 actinobacteria strains.</title>
        <authorList>
            <person name="Klenk H.-P."/>
        </authorList>
    </citation>
    <scope>NUCLEOTIDE SEQUENCE [LARGE SCALE GENOMIC DNA]</scope>
    <source>
        <strain evidence="8 9">DSM 45679</strain>
    </source>
</reference>
<keyword evidence="9" id="KW-1185">Reference proteome</keyword>
<dbReference type="GO" id="GO:0042274">
    <property type="term" value="P:ribosomal small subunit biogenesis"/>
    <property type="evidence" value="ECO:0007669"/>
    <property type="project" value="UniProtKB-UniRule"/>
</dbReference>
<organism evidence="8 9">
    <name type="scientific">Amycolatopsis cihanbeyliensis</name>
    <dbReference type="NCBI Taxonomy" id="1128664"/>
    <lineage>
        <taxon>Bacteria</taxon>
        <taxon>Bacillati</taxon>
        <taxon>Actinomycetota</taxon>
        <taxon>Actinomycetes</taxon>
        <taxon>Pseudonocardiales</taxon>
        <taxon>Pseudonocardiaceae</taxon>
        <taxon>Amycolatopsis</taxon>
    </lineage>
</organism>
<dbReference type="Proteomes" id="UP000320876">
    <property type="component" value="Unassembled WGS sequence"/>
</dbReference>
<evidence type="ECO:0000256" key="4">
    <source>
        <dbReference type="ARBA" id="ARBA00023186"/>
    </source>
</evidence>
<evidence type="ECO:0000313" key="8">
    <source>
        <dbReference type="EMBL" id="TQJ02313.1"/>
    </source>
</evidence>
<dbReference type="GO" id="GO:0006364">
    <property type="term" value="P:rRNA processing"/>
    <property type="evidence" value="ECO:0007669"/>
    <property type="project" value="UniProtKB-UniRule"/>
</dbReference>
<dbReference type="HAMAP" id="MF_00014">
    <property type="entry name" value="Ribosome_mat_RimM"/>
    <property type="match status" value="1"/>
</dbReference>
<dbReference type="PANTHER" id="PTHR33692:SF1">
    <property type="entry name" value="RIBOSOME MATURATION FACTOR RIMM"/>
    <property type="match status" value="1"/>
</dbReference>
<dbReference type="InterPro" id="IPR009000">
    <property type="entry name" value="Transl_B-barrel_sf"/>
</dbReference>
<dbReference type="RefSeq" id="WP_141997206.1">
    <property type="nucleotide sequence ID" value="NZ_VFML01000001.1"/>
</dbReference>
<dbReference type="InterPro" id="IPR002676">
    <property type="entry name" value="RimM_N"/>
</dbReference>
<dbReference type="SUPFAM" id="SSF50447">
    <property type="entry name" value="Translation proteins"/>
    <property type="match status" value="1"/>
</dbReference>
<dbReference type="GO" id="GO:0005737">
    <property type="term" value="C:cytoplasm"/>
    <property type="evidence" value="ECO:0007669"/>
    <property type="project" value="UniProtKB-SubCell"/>
</dbReference>
<dbReference type="SUPFAM" id="SSF50346">
    <property type="entry name" value="PRC-barrel domain"/>
    <property type="match status" value="1"/>
</dbReference>
<dbReference type="InterPro" id="IPR056792">
    <property type="entry name" value="PRC_RimM"/>
</dbReference>
<comment type="similarity">
    <text evidence="5">Belongs to the RimM family.</text>
</comment>
<dbReference type="AlphaFoldDB" id="A0A542DGV8"/>
<comment type="subunit">
    <text evidence="5">Binds ribosomal protein uS19.</text>
</comment>
<keyword evidence="1 5" id="KW-0963">Cytoplasm</keyword>
<keyword evidence="3 5" id="KW-0698">rRNA processing</keyword>
<keyword evidence="4 5" id="KW-0143">Chaperone</keyword>
<comment type="domain">
    <text evidence="5">The PRC barrel domain binds ribosomal protein uS19.</text>
</comment>
<protein>
    <recommendedName>
        <fullName evidence="5">Ribosome maturation factor RimM</fullName>
    </recommendedName>
</protein>
<dbReference type="InterPro" id="IPR011033">
    <property type="entry name" value="PRC_barrel-like_sf"/>
</dbReference>
<dbReference type="Pfam" id="PF01782">
    <property type="entry name" value="RimM"/>
    <property type="match status" value="1"/>
</dbReference>
<proteinExistence type="inferred from homology"/>
<comment type="subcellular location">
    <subcellularLocation>
        <location evidence="5">Cytoplasm</location>
    </subcellularLocation>
</comment>
<dbReference type="Gene3D" id="2.40.30.60">
    <property type="entry name" value="RimM"/>
    <property type="match status" value="1"/>
</dbReference>
<dbReference type="GO" id="GO:0043022">
    <property type="term" value="F:ribosome binding"/>
    <property type="evidence" value="ECO:0007669"/>
    <property type="project" value="InterPro"/>
</dbReference>
<evidence type="ECO:0000256" key="1">
    <source>
        <dbReference type="ARBA" id="ARBA00022490"/>
    </source>
</evidence>
<dbReference type="InterPro" id="IPR011961">
    <property type="entry name" value="RimM"/>
</dbReference>
<dbReference type="NCBIfam" id="TIGR02273">
    <property type="entry name" value="16S_RimM"/>
    <property type="match status" value="1"/>
</dbReference>
<evidence type="ECO:0000256" key="3">
    <source>
        <dbReference type="ARBA" id="ARBA00022552"/>
    </source>
</evidence>
<dbReference type="PANTHER" id="PTHR33692">
    <property type="entry name" value="RIBOSOME MATURATION FACTOR RIMM"/>
    <property type="match status" value="1"/>
</dbReference>
<comment type="caution">
    <text evidence="8">The sequence shown here is derived from an EMBL/GenBank/DDBJ whole genome shotgun (WGS) entry which is preliminary data.</text>
</comment>
<dbReference type="EMBL" id="VFML01000001">
    <property type="protein sequence ID" value="TQJ02313.1"/>
    <property type="molecule type" value="Genomic_DNA"/>
</dbReference>
<accession>A0A542DGV8</accession>
<dbReference type="OrthoDB" id="5381335at2"/>
<dbReference type="Gene3D" id="2.30.30.240">
    <property type="entry name" value="PRC-barrel domain"/>
    <property type="match status" value="1"/>
</dbReference>
<sequence length="173" mass="18634">MEVVVGRIAKAHGVRGELTVEVRTDSPELRFAPDSVLTARSRGGESRQLTVTAARQQTGGRLLVRFAEVPGRERADALRGLLLFADTAELPPIEDPDEFYDHQLEGLRVELTDGSTVGTVREVVHSPAGELLAVERDGKDGAVTLVPFVRAIVPEVDPVAGRVVLDPPEGLLE</sequence>
<feature type="domain" description="RimM N-terminal" evidence="6">
    <location>
        <begin position="4"/>
        <end position="87"/>
    </location>
</feature>
<dbReference type="InterPro" id="IPR036976">
    <property type="entry name" value="RimM_N_sf"/>
</dbReference>
<evidence type="ECO:0000313" key="9">
    <source>
        <dbReference type="Proteomes" id="UP000320876"/>
    </source>
</evidence>
<dbReference type="GO" id="GO:0005840">
    <property type="term" value="C:ribosome"/>
    <property type="evidence" value="ECO:0007669"/>
    <property type="project" value="InterPro"/>
</dbReference>
<feature type="domain" description="Ribosome maturation factor RimM PRC barrel" evidence="7">
    <location>
        <begin position="102"/>
        <end position="171"/>
    </location>
</feature>
<name>A0A542DGV8_AMYCI</name>
<evidence type="ECO:0000259" key="7">
    <source>
        <dbReference type="Pfam" id="PF24986"/>
    </source>
</evidence>
<evidence type="ECO:0000259" key="6">
    <source>
        <dbReference type="Pfam" id="PF01782"/>
    </source>
</evidence>
<evidence type="ECO:0000256" key="2">
    <source>
        <dbReference type="ARBA" id="ARBA00022517"/>
    </source>
</evidence>
<dbReference type="Pfam" id="PF24986">
    <property type="entry name" value="PRC_RimM"/>
    <property type="match status" value="1"/>
</dbReference>
<gene>
    <name evidence="5" type="primary">rimM</name>
    <name evidence="8" type="ORF">FB471_2038</name>
</gene>
<keyword evidence="2 5" id="KW-0690">Ribosome biogenesis</keyword>
<evidence type="ECO:0000256" key="5">
    <source>
        <dbReference type="HAMAP-Rule" id="MF_00014"/>
    </source>
</evidence>